<comment type="caution">
    <text evidence="2">The sequence shown here is derived from an EMBL/GenBank/DDBJ whole genome shotgun (WGS) entry which is preliminary data.</text>
</comment>
<comment type="similarity">
    <text evidence="1">Belongs to the SURF1 family.</text>
</comment>
<feature type="transmembrane region" description="Helical" evidence="1">
    <location>
        <begin position="7"/>
        <end position="28"/>
    </location>
</feature>
<dbReference type="RefSeq" id="WP_160681374.1">
    <property type="nucleotide sequence ID" value="NZ_WTYW01000001.1"/>
</dbReference>
<dbReference type="Proteomes" id="UP000433104">
    <property type="component" value="Unassembled WGS sequence"/>
</dbReference>
<comment type="subcellular location">
    <subcellularLocation>
        <location evidence="1">Cell membrane</location>
        <topology evidence="1">Multi-pass membrane protein</topology>
    </subcellularLocation>
</comment>
<accession>A0A844Z8G0</accession>
<keyword evidence="1" id="KW-0812">Transmembrane</keyword>
<dbReference type="AlphaFoldDB" id="A0A844Z8G0"/>
<protein>
    <recommendedName>
        <fullName evidence="1">SURF1-like protein</fullName>
    </recommendedName>
</protein>
<dbReference type="GO" id="GO:0005886">
    <property type="term" value="C:plasma membrane"/>
    <property type="evidence" value="ECO:0007669"/>
    <property type="project" value="UniProtKB-SubCell"/>
</dbReference>
<proteinExistence type="inferred from homology"/>
<dbReference type="EMBL" id="WTYW01000001">
    <property type="protein sequence ID" value="MXO84871.1"/>
    <property type="molecule type" value="Genomic_DNA"/>
</dbReference>
<dbReference type="CDD" id="cd06662">
    <property type="entry name" value="SURF1"/>
    <property type="match status" value="1"/>
</dbReference>
<feature type="transmembrane region" description="Helical" evidence="1">
    <location>
        <begin position="166"/>
        <end position="186"/>
    </location>
</feature>
<dbReference type="PROSITE" id="PS51257">
    <property type="entry name" value="PROKAR_LIPOPROTEIN"/>
    <property type="match status" value="1"/>
</dbReference>
<dbReference type="InterPro" id="IPR002994">
    <property type="entry name" value="Surf1/Shy1"/>
</dbReference>
<keyword evidence="1" id="KW-1133">Transmembrane helix</keyword>
<gene>
    <name evidence="2" type="ORF">GRI38_02330</name>
</gene>
<keyword evidence="1" id="KW-0472">Membrane</keyword>
<reference evidence="2 3" key="1">
    <citation type="submission" date="2019-12" db="EMBL/GenBank/DDBJ databases">
        <title>Genomic-based taxomic classification of the family Erythrobacteraceae.</title>
        <authorList>
            <person name="Xu L."/>
        </authorList>
    </citation>
    <scope>NUCLEOTIDE SEQUENCE [LARGE SCALE GENOMIC DNA]</scope>
    <source>
        <strain evidence="2 3">MCCC 1A09962</strain>
    </source>
</reference>
<organism evidence="2 3">
    <name type="scientific">Parapontixanthobacter aurantiacus</name>
    <dbReference type="NCBI Taxonomy" id="1463599"/>
    <lineage>
        <taxon>Bacteria</taxon>
        <taxon>Pseudomonadati</taxon>
        <taxon>Pseudomonadota</taxon>
        <taxon>Alphaproteobacteria</taxon>
        <taxon>Sphingomonadales</taxon>
        <taxon>Erythrobacteraceae</taxon>
        <taxon>Parapontixanthobacter</taxon>
    </lineage>
</organism>
<dbReference type="Pfam" id="PF02104">
    <property type="entry name" value="SURF1"/>
    <property type="match status" value="1"/>
</dbReference>
<keyword evidence="3" id="KW-1185">Reference proteome</keyword>
<evidence type="ECO:0000256" key="1">
    <source>
        <dbReference type="RuleBase" id="RU363076"/>
    </source>
</evidence>
<evidence type="ECO:0000313" key="2">
    <source>
        <dbReference type="EMBL" id="MXO84871.1"/>
    </source>
</evidence>
<keyword evidence="1" id="KW-1003">Cell membrane</keyword>
<sequence>MTRNVPIVPTIVVVTACAIMVALGFWQLGRKGEKEALIARYEAALESGEPQPFPAEDGGAINEADLFHPTAFECVEVLSRRSGAGRNEQGQSGFAHVARCSTAPGPVDVRLGWSREPSYDAWAGGLVAGLIVPGGEDGAQVQLREPPEGLQPLARPDPADLPNNHLAYAGQWFFFALTALVIYILALKRRNRSD</sequence>
<evidence type="ECO:0000313" key="3">
    <source>
        <dbReference type="Proteomes" id="UP000433104"/>
    </source>
</evidence>
<dbReference type="OrthoDB" id="6079986at2"/>
<name>A0A844Z8G0_9SPHN</name>